<dbReference type="PROSITE" id="PS50878">
    <property type="entry name" value="RT_POL"/>
    <property type="match status" value="1"/>
</dbReference>
<dbReference type="EMBL" id="RXIC02000025">
    <property type="protein sequence ID" value="KAB1207170.1"/>
    <property type="molecule type" value="Genomic_DNA"/>
</dbReference>
<organism evidence="2 3">
    <name type="scientific">Morella rubra</name>
    <name type="common">Chinese bayberry</name>
    <dbReference type="NCBI Taxonomy" id="262757"/>
    <lineage>
        <taxon>Eukaryota</taxon>
        <taxon>Viridiplantae</taxon>
        <taxon>Streptophyta</taxon>
        <taxon>Embryophyta</taxon>
        <taxon>Tracheophyta</taxon>
        <taxon>Spermatophyta</taxon>
        <taxon>Magnoliopsida</taxon>
        <taxon>eudicotyledons</taxon>
        <taxon>Gunneridae</taxon>
        <taxon>Pentapetalae</taxon>
        <taxon>rosids</taxon>
        <taxon>fabids</taxon>
        <taxon>Fagales</taxon>
        <taxon>Myricaceae</taxon>
        <taxon>Morella</taxon>
    </lineage>
</organism>
<evidence type="ECO:0000259" key="1">
    <source>
        <dbReference type="PROSITE" id="PS50878"/>
    </source>
</evidence>
<sequence length="211" mass="23666">MAIKADMAQAFDRMEWSFILIVLRCYGFSEHWIPQCLSSVSYSILLNGSPFGLISPTWGLRQGDPLSPFLFILGTEVLSRMFSRAERMRCIHGTKISRSTTPISHLLFADDTMIFSRATVNEAVVISNLLDIYAGWSGQELNLNKSSVTFSRNVQQALTSSLADSLGISQSDHPGTYLSLPLVIPRSKRQAHLVLKERVLKRVFGWKSKLL</sequence>
<dbReference type="PANTHER" id="PTHR33116:SF86">
    <property type="entry name" value="REVERSE TRANSCRIPTASE DOMAIN-CONTAINING PROTEIN"/>
    <property type="match status" value="1"/>
</dbReference>
<dbReference type="InterPro" id="IPR000477">
    <property type="entry name" value="RT_dom"/>
</dbReference>
<keyword evidence="3" id="KW-1185">Reference proteome</keyword>
<accession>A0A6A1V7L4</accession>
<protein>
    <recommendedName>
        <fullName evidence="1">Reverse transcriptase domain-containing protein</fullName>
    </recommendedName>
</protein>
<evidence type="ECO:0000313" key="2">
    <source>
        <dbReference type="EMBL" id="KAB1207170.1"/>
    </source>
</evidence>
<dbReference type="InterPro" id="IPR043502">
    <property type="entry name" value="DNA/RNA_pol_sf"/>
</dbReference>
<name>A0A6A1V7L4_9ROSI</name>
<feature type="domain" description="Reverse transcriptase" evidence="1">
    <location>
        <begin position="1"/>
        <end position="170"/>
    </location>
</feature>
<dbReference type="AlphaFoldDB" id="A0A6A1V7L4"/>
<dbReference type="Pfam" id="PF00078">
    <property type="entry name" value="RVT_1"/>
    <property type="match status" value="1"/>
</dbReference>
<proteinExistence type="predicted"/>
<dbReference type="SUPFAM" id="SSF56672">
    <property type="entry name" value="DNA/RNA polymerases"/>
    <property type="match status" value="1"/>
</dbReference>
<dbReference type="OrthoDB" id="1936608at2759"/>
<reference evidence="2 3" key="1">
    <citation type="journal article" date="2019" name="Plant Biotechnol. J.">
        <title>The red bayberry genome and genetic basis of sex determination.</title>
        <authorList>
            <person name="Jia H.M."/>
            <person name="Jia H.J."/>
            <person name="Cai Q.L."/>
            <person name="Wang Y."/>
            <person name="Zhao H.B."/>
            <person name="Yang W.F."/>
            <person name="Wang G.Y."/>
            <person name="Li Y.H."/>
            <person name="Zhan D.L."/>
            <person name="Shen Y.T."/>
            <person name="Niu Q.F."/>
            <person name="Chang L."/>
            <person name="Qiu J."/>
            <person name="Zhao L."/>
            <person name="Xie H.B."/>
            <person name="Fu W.Y."/>
            <person name="Jin J."/>
            <person name="Li X.W."/>
            <person name="Jiao Y."/>
            <person name="Zhou C.C."/>
            <person name="Tu T."/>
            <person name="Chai C.Y."/>
            <person name="Gao J.L."/>
            <person name="Fan L.J."/>
            <person name="van de Weg E."/>
            <person name="Wang J.Y."/>
            <person name="Gao Z.S."/>
        </authorList>
    </citation>
    <scope>NUCLEOTIDE SEQUENCE [LARGE SCALE GENOMIC DNA]</scope>
    <source>
        <tissue evidence="2">Leaves</tissue>
    </source>
</reference>
<comment type="caution">
    <text evidence="2">The sequence shown here is derived from an EMBL/GenBank/DDBJ whole genome shotgun (WGS) entry which is preliminary data.</text>
</comment>
<dbReference type="PANTHER" id="PTHR33116">
    <property type="entry name" value="REVERSE TRANSCRIPTASE ZINC-BINDING DOMAIN-CONTAINING PROTEIN-RELATED-RELATED"/>
    <property type="match status" value="1"/>
</dbReference>
<dbReference type="Proteomes" id="UP000516437">
    <property type="component" value="Chromosome 7"/>
</dbReference>
<gene>
    <name evidence="2" type="ORF">CJ030_MR7G011491</name>
</gene>
<evidence type="ECO:0000313" key="3">
    <source>
        <dbReference type="Proteomes" id="UP000516437"/>
    </source>
</evidence>